<keyword evidence="2" id="KW-1185">Reference proteome</keyword>
<protein>
    <submittedName>
        <fullName evidence="1">Uncharacterized protein</fullName>
    </submittedName>
</protein>
<proteinExistence type="predicted"/>
<evidence type="ECO:0000313" key="1">
    <source>
        <dbReference type="EMBL" id="KEO58927.1"/>
    </source>
</evidence>
<reference evidence="1 2" key="1">
    <citation type="submission" date="2013-07" db="EMBL/GenBank/DDBJ databases">
        <title>Thalassospira permensis NBRC 106175 Genome Sequencing.</title>
        <authorList>
            <person name="Lai Q."/>
            <person name="Shao Z."/>
        </authorList>
    </citation>
    <scope>NUCLEOTIDE SEQUENCE [LARGE SCALE GENOMIC DNA]</scope>
    <source>
        <strain evidence="1 2">NBRC 106175</strain>
    </source>
</reference>
<name>A0ABR4TSR2_9PROT</name>
<evidence type="ECO:0000313" key="2">
    <source>
        <dbReference type="Proteomes" id="UP000027463"/>
    </source>
</evidence>
<accession>A0ABR4TSR2</accession>
<organism evidence="1 2">
    <name type="scientific">Thalassospira permensis NBRC 106175</name>
    <dbReference type="NCBI Taxonomy" id="1353532"/>
    <lineage>
        <taxon>Bacteria</taxon>
        <taxon>Pseudomonadati</taxon>
        <taxon>Pseudomonadota</taxon>
        <taxon>Alphaproteobacteria</taxon>
        <taxon>Rhodospirillales</taxon>
        <taxon>Thalassospiraceae</taxon>
        <taxon>Thalassospira</taxon>
    </lineage>
</organism>
<comment type="caution">
    <text evidence="1">The sequence shown here is derived from an EMBL/GenBank/DDBJ whole genome shotgun (WGS) entry which is preliminary data.</text>
</comment>
<sequence length="282" mass="31172">MIGPLVFRKPAIMIAVTVTMFSGLVEMAKAHPPMGEMSHTSNGAEADAPGNHGMFMVGSETLFLLHMPMFTQEKHMYQMVLRAHLTDDAMAQYRKLRAANPDKPYNLINVDDDKFTLPDIKSGRVTSFTATVYDGYSNAGGGTPGPVLLDNVAVEIEDVVIFRHFNFGIDQPAELVYYLFGYGDEAHLTHYIARDPDFQNILTLPSPPDEFSQTQIEAGLELDFPGMPTQPLGCSSPLQAKVYDTLFQGREDAPVRLDLSQGVHDIWYSTGNLLNAKDPCPE</sequence>
<gene>
    <name evidence="1" type="ORF">SMB34_11575</name>
</gene>
<dbReference type="EMBL" id="AUNC01000003">
    <property type="protein sequence ID" value="KEO58927.1"/>
    <property type="molecule type" value="Genomic_DNA"/>
</dbReference>
<dbReference type="Proteomes" id="UP000027463">
    <property type="component" value="Unassembled WGS sequence"/>
</dbReference>